<dbReference type="Gene3D" id="3.90.79.10">
    <property type="entry name" value="Nucleoside Triphosphate Pyrophosphohydrolase"/>
    <property type="match status" value="1"/>
</dbReference>
<reference evidence="3 4" key="1">
    <citation type="journal article" date="2016" name="Nat. Commun.">
        <title>Thousands of microbial genomes shed light on interconnected biogeochemical processes in an aquifer system.</title>
        <authorList>
            <person name="Anantharaman K."/>
            <person name="Brown C.T."/>
            <person name="Hug L.A."/>
            <person name="Sharon I."/>
            <person name="Castelle C.J."/>
            <person name="Probst A.J."/>
            <person name="Thomas B.C."/>
            <person name="Singh A."/>
            <person name="Wilkins M.J."/>
            <person name="Karaoz U."/>
            <person name="Brodie E.L."/>
            <person name="Williams K.H."/>
            <person name="Hubbard S.S."/>
            <person name="Banfield J.F."/>
        </authorList>
    </citation>
    <scope>NUCLEOTIDE SEQUENCE [LARGE SCALE GENOMIC DNA]</scope>
</reference>
<name>A0A1G2ENW0_9BACT</name>
<dbReference type="AlphaFoldDB" id="A0A1G2ENW0"/>
<evidence type="ECO:0000259" key="2">
    <source>
        <dbReference type="PROSITE" id="PS51462"/>
    </source>
</evidence>
<sequence>MIEYKKSSAIMVFNDKGELALQLRAPNDDSFPSHWDFTAGGGIDDGENEKDAAERELKEELGVSAKLEFVTKTHYTYSAWKPDTIREIDIFIYKVYHNGPFQPDLKEIEKVEFFSLGQIIKMLQSGEKFHPEFKLSWERGFIK</sequence>
<evidence type="ECO:0000256" key="1">
    <source>
        <dbReference type="ARBA" id="ARBA00022801"/>
    </source>
</evidence>
<evidence type="ECO:0000313" key="4">
    <source>
        <dbReference type="Proteomes" id="UP000177740"/>
    </source>
</evidence>
<dbReference type="STRING" id="1801677.A2365_03235"/>
<dbReference type="Proteomes" id="UP000177740">
    <property type="component" value="Unassembled WGS sequence"/>
</dbReference>
<dbReference type="InterPro" id="IPR020084">
    <property type="entry name" value="NUDIX_hydrolase_CS"/>
</dbReference>
<dbReference type="SUPFAM" id="SSF55811">
    <property type="entry name" value="Nudix"/>
    <property type="match status" value="1"/>
</dbReference>
<dbReference type="GO" id="GO:0016787">
    <property type="term" value="F:hydrolase activity"/>
    <property type="evidence" value="ECO:0007669"/>
    <property type="project" value="UniProtKB-KW"/>
</dbReference>
<dbReference type="EMBL" id="MHMM01000006">
    <property type="protein sequence ID" value="OGZ27459.1"/>
    <property type="molecule type" value="Genomic_DNA"/>
</dbReference>
<proteinExistence type="predicted"/>
<keyword evidence="1" id="KW-0378">Hydrolase</keyword>
<dbReference type="Pfam" id="PF00293">
    <property type="entry name" value="NUDIX"/>
    <property type="match status" value="1"/>
</dbReference>
<accession>A0A1G2ENW0</accession>
<dbReference type="PROSITE" id="PS51462">
    <property type="entry name" value="NUDIX"/>
    <property type="match status" value="1"/>
</dbReference>
<dbReference type="PANTHER" id="PTHR10885">
    <property type="entry name" value="ISOPENTENYL-DIPHOSPHATE DELTA-ISOMERASE"/>
    <property type="match status" value="1"/>
</dbReference>
<dbReference type="PANTHER" id="PTHR10885:SF0">
    <property type="entry name" value="ISOPENTENYL-DIPHOSPHATE DELTA-ISOMERASE"/>
    <property type="match status" value="1"/>
</dbReference>
<comment type="caution">
    <text evidence="3">The sequence shown here is derived from an EMBL/GenBank/DDBJ whole genome shotgun (WGS) entry which is preliminary data.</text>
</comment>
<dbReference type="PROSITE" id="PS00893">
    <property type="entry name" value="NUDIX_BOX"/>
    <property type="match status" value="1"/>
</dbReference>
<protein>
    <recommendedName>
        <fullName evidence="2">Nudix hydrolase domain-containing protein</fullName>
    </recommendedName>
</protein>
<gene>
    <name evidence="3" type="ORF">A2365_03235</name>
</gene>
<dbReference type="InterPro" id="IPR015797">
    <property type="entry name" value="NUDIX_hydrolase-like_dom_sf"/>
</dbReference>
<feature type="domain" description="Nudix hydrolase" evidence="2">
    <location>
        <begin position="3"/>
        <end position="136"/>
    </location>
</feature>
<organism evidence="3 4">
    <name type="scientific">Candidatus Nealsonbacteria bacterium RIFOXYB1_FULL_40_15</name>
    <dbReference type="NCBI Taxonomy" id="1801677"/>
    <lineage>
        <taxon>Bacteria</taxon>
        <taxon>Candidatus Nealsoniibacteriota</taxon>
    </lineage>
</organism>
<evidence type="ECO:0000313" key="3">
    <source>
        <dbReference type="EMBL" id="OGZ27459.1"/>
    </source>
</evidence>
<dbReference type="InterPro" id="IPR000086">
    <property type="entry name" value="NUDIX_hydrolase_dom"/>
</dbReference>